<proteinExistence type="predicted"/>
<dbReference type="Proteomes" id="UP000182987">
    <property type="component" value="Chromosome"/>
</dbReference>
<dbReference type="Gene3D" id="2.130.10.10">
    <property type="entry name" value="YVTN repeat-like/Quinoprotein amine dehydrogenase"/>
    <property type="match status" value="1"/>
</dbReference>
<evidence type="ECO:0000313" key="3">
    <source>
        <dbReference type="Proteomes" id="UP000182987"/>
    </source>
</evidence>
<dbReference type="EMBL" id="CP017480">
    <property type="protein sequence ID" value="APG04317.1"/>
    <property type="molecule type" value="Genomic_DNA"/>
</dbReference>
<organism evidence="2 3">
    <name type="scientific">Luteibacter rhizovicinus DSM 16549</name>
    <dbReference type="NCBI Taxonomy" id="1440763"/>
    <lineage>
        <taxon>Bacteria</taxon>
        <taxon>Pseudomonadati</taxon>
        <taxon>Pseudomonadota</taxon>
        <taxon>Gammaproteobacteria</taxon>
        <taxon>Lysobacterales</taxon>
        <taxon>Rhodanobacteraceae</taxon>
        <taxon>Luteibacter</taxon>
    </lineage>
</organism>
<dbReference type="KEGG" id="lrz:BJI69_10690"/>
<dbReference type="InterPro" id="IPR011044">
    <property type="entry name" value="Quino_amine_DH_bsu"/>
</dbReference>
<dbReference type="GO" id="GO:0016603">
    <property type="term" value="F:glutaminyl-peptide cyclotransferase activity"/>
    <property type="evidence" value="ECO:0007669"/>
    <property type="project" value="InterPro"/>
</dbReference>
<dbReference type="OrthoDB" id="9783700at2"/>
<gene>
    <name evidence="2" type="ORF">BJI69_10690</name>
</gene>
<sequence>MNHRVARNILWACLTAALAPTACAQGDTIPVHPYRIVHTYPHDPTAFTEGLFYEDGYLYESTGEFVGAGVRKVKLETGEIVQRRDTPAGYFGEGIIASGQRILQLSWQQGVGFIYDKASFKLIDQIRYPGEGWAMTRDANHIYMSDGTPVIRILDPQTFAQTGSIAVTANGEPLQQINELEWVKGKIYANVWQTARIAEIDPATGHVVGWIDMTKLVQAQTVGDPENDVLNGIAYDAGRDRLFVTGKRWRSVYEVKVGK</sequence>
<dbReference type="Pfam" id="PF05096">
    <property type="entry name" value="Glu_cyclase_2"/>
    <property type="match status" value="1"/>
</dbReference>
<name>A0A1L3ETK7_9GAMM</name>
<dbReference type="PANTHER" id="PTHR31270:SF1">
    <property type="entry name" value="GLUTAMINYL-PEPTIDE CYCLOTRANSFERASE"/>
    <property type="match status" value="1"/>
</dbReference>
<feature type="chain" id="PRO_5013199368" evidence="1">
    <location>
        <begin position="25"/>
        <end position="259"/>
    </location>
</feature>
<feature type="signal peptide" evidence="1">
    <location>
        <begin position="1"/>
        <end position="24"/>
    </location>
</feature>
<evidence type="ECO:0000256" key="1">
    <source>
        <dbReference type="SAM" id="SignalP"/>
    </source>
</evidence>
<accession>A0A1L3ETK7</accession>
<dbReference type="InterPro" id="IPR007788">
    <property type="entry name" value="QCT"/>
</dbReference>
<dbReference type="InterPro" id="IPR015943">
    <property type="entry name" value="WD40/YVTN_repeat-like_dom_sf"/>
</dbReference>
<dbReference type="STRING" id="1440763.BJI69_10690"/>
<keyword evidence="1" id="KW-0732">Signal</keyword>
<dbReference type="SUPFAM" id="SSF50969">
    <property type="entry name" value="YVTN repeat-like/Quinoprotein amine dehydrogenase"/>
    <property type="match status" value="1"/>
</dbReference>
<reference evidence="3" key="1">
    <citation type="submission" date="2016-09" db="EMBL/GenBank/DDBJ databases">
        <authorList>
            <person name="Lysoe E."/>
        </authorList>
    </citation>
    <scope>NUCLEOTIDE SEQUENCE [LARGE SCALE GENOMIC DNA]</scope>
    <source>
        <strain evidence="3">LJ96T</strain>
    </source>
</reference>
<protein>
    <submittedName>
        <fullName evidence="2">Glutamine cyclotransferase</fullName>
    </submittedName>
</protein>
<dbReference type="PANTHER" id="PTHR31270">
    <property type="entry name" value="GLUTAMINYL-PEPTIDE CYCLOTRANSFERASE"/>
    <property type="match status" value="1"/>
</dbReference>
<evidence type="ECO:0000313" key="2">
    <source>
        <dbReference type="EMBL" id="APG04317.1"/>
    </source>
</evidence>
<dbReference type="RefSeq" id="WP_071924924.1">
    <property type="nucleotide sequence ID" value="NZ_CP017480.1"/>
</dbReference>
<keyword evidence="3" id="KW-1185">Reference proteome</keyword>
<dbReference type="AlphaFoldDB" id="A0A1L3ETK7"/>